<keyword evidence="2" id="KW-1185">Reference proteome</keyword>
<dbReference type="Proteomes" id="UP001164250">
    <property type="component" value="Chromosome 13"/>
</dbReference>
<protein>
    <submittedName>
        <fullName evidence="1">Uncharacterized protein</fullName>
    </submittedName>
</protein>
<dbReference type="EMBL" id="CM047909">
    <property type="protein sequence ID" value="KAJ0078700.1"/>
    <property type="molecule type" value="Genomic_DNA"/>
</dbReference>
<organism evidence="1 2">
    <name type="scientific">Pistacia atlantica</name>
    <dbReference type="NCBI Taxonomy" id="434234"/>
    <lineage>
        <taxon>Eukaryota</taxon>
        <taxon>Viridiplantae</taxon>
        <taxon>Streptophyta</taxon>
        <taxon>Embryophyta</taxon>
        <taxon>Tracheophyta</taxon>
        <taxon>Spermatophyta</taxon>
        <taxon>Magnoliopsida</taxon>
        <taxon>eudicotyledons</taxon>
        <taxon>Gunneridae</taxon>
        <taxon>Pentapetalae</taxon>
        <taxon>rosids</taxon>
        <taxon>malvids</taxon>
        <taxon>Sapindales</taxon>
        <taxon>Anacardiaceae</taxon>
        <taxon>Pistacia</taxon>
    </lineage>
</organism>
<accession>A0ACC0ZVF5</accession>
<comment type="caution">
    <text evidence="1">The sequence shown here is derived from an EMBL/GenBank/DDBJ whole genome shotgun (WGS) entry which is preliminary data.</text>
</comment>
<sequence length="35" mass="3888">MAFLSAVGIGETRRHSIQSKQVLGMRCLCKDLNSH</sequence>
<evidence type="ECO:0000313" key="2">
    <source>
        <dbReference type="Proteomes" id="UP001164250"/>
    </source>
</evidence>
<gene>
    <name evidence="1" type="ORF">Patl1_23974</name>
</gene>
<name>A0ACC0ZVF5_9ROSI</name>
<proteinExistence type="predicted"/>
<evidence type="ECO:0000313" key="1">
    <source>
        <dbReference type="EMBL" id="KAJ0078700.1"/>
    </source>
</evidence>
<reference evidence="2" key="1">
    <citation type="journal article" date="2023" name="G3 (Bethesda)">
        <title>Genome assembly and association tests identify interacting loci associated with vigor, precocity, and sex in interspecific pistachio rootstocks.</title>
        <authorList>
            <person name="Palmer W."/>
            <person name="Jacygrad E."/>
            <person name="Sagayaradj S."/>
            <person name="Cavanaugh K."/>
            <person name="Han R."/>
            <person name="Bertier L."/>
            <person name="Beede B."/>
            <person name="Kafkas S."/>
            <person name="Golino D."/>
            <person name="Preece J."/>
            <person name="Michelmore R."/>
        </authorList>
    </citation>
    <scope>NUCLEOTIDE SEQUENCE [LARGE SCALE GENOMIC DNA]</scope>
</reference>